<reference evidence="2 3" key="1">
    <citation type="journal article" date="2013" name="J. Biotechnol.">
        <title>Establishment and interpretation of the genome sequence of the phytopathogenic fungus Rhizoctonia solani AG1-IB isolate 7/3/14.</title>
        <authorList>
            <person name="Wibberg D.W."/>
            <person name="Jelonek L.J."/>
            <person name="Rupp O.R."/>
            <person name="Hennig M.H."/>
            <person name="Eikmeyer F.E."/>
            <person name="Goesmann A.G."/>
            <person name="Hartmann A.H."/>
            <person name="Borriss R.B."/>
            <person name="Grosch R.G."/>
            <person name="Puehler A.P."/>
            <person name="Schlueter A.S."/>
        </authorList>
    </citation>
    <scope>NUCLEOTIDE SEQUENCE [LARGE SCALE GENOMIC DNA]</scope>
    <source>
        <strain evidence="3">AG1-IB / isolate 7/3/14</strain>
    </source>
</reference>
<dbReference type="AlphaFoldDB" id="M5BWX7"/>
<evidence type="ECO:0000313" key="3">
    <source>
        <dbReference type="Proteomes" id="UP000012065"/>
    </source>
</evidence>
<sequence>MFFTRLAVAALSAGAAFAAPLGGLPPVADDIALPAAVPAGLPAAPAIPAAIPAAVPAELSGVPVHRLRRGLTEAIPAGVPAGIPAVPAAPAGLSDAPFALPRAYDSSETLQKIKELANHIDSDMASMSLDHLSDETKVAHIASNIAKLRERIDAVRPEDLMPIDGANALLLDLLGLVDRIPNAPSLKPLMSGMKVTLIGFNDRVMSGVSDMGAHGIMSTILSKLEV</sequence>
<accession>M5BWX7</accession>
<dbReference type="HOGENOM" id="CLU_1225504_0_0_1"/>
<protein>
    <submittedName>
        <fullName evidence="2">Uncharacterized protein</fullName>
    </submittedName>
</protein>
<evidence type="ECO:0000313" key="2">
    <source>
        <dbReference type="EMBL" id="CCO31656.1"/>
    </source>
</evidence>
<gene>
    <name evidence="2" type="ORF">BN14_05703</name>
</gene>
<keyword evidence="1" id="KW-0732">Signal</keyword>
<evidence type="ECO:0000256" key="1">
    <source>
        <dbReference type="SAM" id="SignalP"/>
    </source>
</evidence>
<dbReference type="EMBL" id="CAOJ01008555">
    <property type="protein sequence ID" value="CCO31656.1"/>
    <property type="molecule type" value="Genomic_DNA"/>
</dbReference>
<feature type="chain" id="PRO_5004063628" evidence="1">
    <location>
        <begin position="19"/>
        <end position="226"/>
    </location>
</feature>
<organism evidence="2 3">
    <name type="scientific">Thanatephorus cucumeris (strain AG1-IB / isolate 7/3/14)</name>
    <name type="common">Lettuce bottom rot fungus</name>
    <name type="synonym">Rhizoctonia solani</name>
    <dbReference type="NCBI Taxonomy" id="1108050"/>
    <lineage>
        <taxon>Eukaryota</taxon>
        <taxon>Fungi</taxon>
        <taxon>Dikarya</taxon>
        <taxon>Basidiomycota</taxon>
        <taxon>Agaricomycotina</taxon>
        <taxon>Agaricomycetes</taxon>
        <taxon>Cantharellales</taxon>
        <taxon>Ceratobasidiaceae</taxon>
        <taxon>Rhizoctonia</taxon>
        <taxon>Rhizoctonia solani AG-1</taxon>
    </lineage>
</organism>
<comment type="caution">
    <text evidence="2">The sequence shown here is derived from an EMBL/GenBank/DDBJ whole genome shotgun (WGS) entry which is preliminary data.</text>
</comment>
<name>M5BWX7_THACB</name>
<feature type="signal peptide" evidence="1">
    <location>
        <begin position="1"/>
        <end position="18"/>
    </location>
</feature>
<dbReference type="Proteomes" id="UP000012065">
    <property type="component" value="Unassembled WGS sequence"/>
</dbReference>
<proteinExistence type="predicted"/>